<gene>
    <name evidence="6" type="ORF">A2226_03265</name>
</gene>
<reference evidence="6 7" key="1">
    <citation type="journal article" date="2016" name="Nat. Commun.">
        <title>Thousands of microbial genomes shed light on interconnected biogeochemical processes in an aquifer system.</title>
        <authorList>
            <person name="Anantharaman K."/>
            <person name="Brown C.T."/>
            <person name="Hug L.A."/>
            <person name="Sharon I."/>
            <person name="Castelle C.J."/>
            <person name="Probst A.J."/>
            <person name="Thomas B.C."/>
            <person name="Singh A."/>
            <person name="Wilkins M.J."/>
            <person name="Karaoz U."/>
            <person name="Brodie E.L."/>
            <person name="Williams K.H."/>
            <person name="Hubbard S.S."/>
            <person name="Banfield J.F."/>
        </authorList>
    </citation>
    <scope>NUCLEOTIDE SEQUENCE [LARGE SCALE GENOMIC DNA]</scope>
</reference>
<keyword evidence="4" id="KW-1133">Transmembrane helix</keyword>
<keyword evidence="1" id="KW-0677">Repeat</keyword>
<feature type="repeat" description="TPR" evidence="3">
    <location>
        <begin position="519"/>
        <end position="552"/>
    </location>
</feature>
<dbReference type="AlphaFoldDB" id="A0A1G2Q3H2"/>
<feature type="repeat" description="TPR" evidence="3">
    <location>
        <begin position="452"/>
        <end position="485"/>
    </location>
</feature>
<accession>A0A1G2Q3H2</accession>
<evidence type="ECO:0000256" key="2">
    <source>
        <dbReference type="ARBA" id="ARBA00022803"/>
    </source>
</evidence>
<dbReference type="InterPro" id="IPR038731">
    <property type="entry name" value="RgtA/B/C-like"/>
</dbReference>
<name>A0A1G2Q3H2_9BACT</name>
<comment type="caution">
    <text evidence="6">The sequence shown here is derived from an EMBL/GenBank/DDBJ whole genome shotgun (WGS) entry which is preliminary data.</text>
</comment>
<evidence type="ECO:0000313" key="7">
    <source>
        <dbReference type="Proteomes" id="UP000178936"/>
    </source>
</evidence>
<dbReference type="Pfam" id="PF13231">
    <property type="entry name" value="PMT_2"/>
    <property type="match status" value="1"/>
</dbReference>
<evidence type="ECO:0000259" key="5">
    <source>
        <dbReference type="Pfam" id="PF13231"/>
    </source>
</evidence>
<evidence type="ECO:0000256" key="4">
    <source>
        <dbReference type="SAM" id="Phobius"/>
    </source>
</evidence>
<feature type="transmembrane region" description="Helical" evidence="4">
    <location>
        <begin position="379"/>
        <end position="397"/>
    </location>
</feature>
<feature type="transmembrane region" description="Helical" evidence="4">
    <location>
        <begin position="178"/>
        <end position="206"/>
    </location>
</feature>
<feature type="domain" description="Glycosyltransferase RgtA/B/C/D-like" evidence="5">
    <location>
        <begin position="81"/>
        <end position="229"/>
    </location>
</feature>
<feature type="transmembrane region" description="Helical" evidence="4">
    <location>
        <begin position="24"/>
        <end position="45"/>
    </location>
</feature>
<dbReference type="EMBL" id="MHTB01000024">
    <property type="protein sequence ID" value="OHA55118.1"/>
    <property type="molecule type" value="Genomic_DNA"/>
</dbReference>
<feature type="transmembrane region" description="Helical" evidence="4">
    <location>
        <begin position="324"/>
        <end position="341"/>
    </location>
</feature>
<feature type="transmembrane region" description="Helical" evidence="4">
    <location>
        <begin position="291"/>
        <end position="312"/>
    </location>
</feature>
<feature type="transmembrane region" description="Helical" evidence="4">
    <location>
        <begin position="353"/>
        <end position="372"/>
    </location>
</feature>
<dbReference type="InterPro" id="IPR011990">
    <property type="entry name" value="TPR-like_helical_dom_sf"/>
</dbReference>
<dbReference type="Gene3D" id="1.25.40.10">
    <property type="entry name" value="Tetratricopeptide repeat domain"/>
    <property type="match status" value="2"/>
</dbReference>
<dbReference type="Pfam" id="PF13181">
    <property type="entry name" value="TPR_8"/>
    <property type="match status" value="1"/>
</dbReference>
<sequence>MVNINQWLQNSLGNFFATLTNKKAILIISILGIIVFGNSLGNGFVGDDIPQMIDYPQMQSITNMGGFFTGQVSTNTNYYKPIFNTINALIFTYFGPRAIAFHFFSIILHIYSVIFLFLILIQFFKKPLALVLALIFLVHPLNSEVVFYAADLQDVLFFFFGILGLYKLTRAKSIGSIVVVTFLFFLSILSKETGALFFPVAMIYVLLYNRKYVYQLLGLLGFTGLIYFALRMNAIGFFNLPLNTPIAELDFWGRILHIPAILFFYLKTFFYPMYLSASYYWIIGSLNIYNFYIPLIVDLLILGLITYLGVKLFKKDRLTYFKPYLFFSLCLIIGLSLHIQIVPLDATVADRWFYFPMVGVLGIIGTLFQAYNINLNHKFIITFIVAILLLFSTRTFVRSFDWRDELTLATHDAMVSESHVLEITIANNLIKQGKVDEAKEHAVRAVKIYPNFTSYNTLGIVYTYLGDYGVAVAAYEKALELGQYQIFYENLSFAYLMGNDLDKAESFTEEALKKYPSSVKLWFRLAIIEYKLRKLDKAKSAIMAAYQLEPTQGIKMLYNAIISGRKGLEFNLIPE</sequence>
<dbReference type="InterPro" id="IPR052346">
    <property type="entry name" value="O-mannosyl-transferase_TMTC"/>
</dbReference>
<protein>
    <recommendedName>
        <fullName evidence="5">Glycosyltransferase RgtA/B/C/D-like domain-containing protein</fullName>
    </recommendedName>
</protein>
<proteinExistence type="predicted"/>
<dbReference type="SUPFAM" id="SSF48452">
    <property type="entry name" value="TPR-like"/>
    <property type="match status" value="1"/>
</dbReference>
<keyword evidence="4" id="KW-0472">Membrane</keyword>
<dbReference type="PANTHER" id="PTHR44227">
    <property type="match status" value="1"/>
</dbReference>
<dbReference type="Pfam" id="PF13432">
    <property type="entry name" value="TPR_16"/>
    <property type="match status" value="1"/>
</dbReference>
<dbReference type="SMART" id="SM00028">
    <property type="entry name" value="TPR"/>
    <property type="match status" value="4"/>
</dbReference>
<evidence type="ECO:0000313" key="6">
    <source>
        <dbReference type="EMBL" id="OHA55118.1"/>
    </source>
</evidence>
<organism evidence="6 7">
    <name type="scientific">Candidatus Veblenbacteria bacterium RIFOXYA2_FULL_43_9</name>
    <dbReference type="NCBI Taxonomy" id="1802425"/>
    <lineage>
        <taxon>Bacteria</taxon>
        <taxon>Candidatus Vebleniibacteriota</taxon>
    </lineage>
</organism>
<feature type="transmembrane region" description="Helical" evidence="4">
    <location>
        <begin position="99"/>
        <end position="125"/>
    </location>
</feature>
<dbReference type="InterPro" id="IPR019734">
    <property type="entry name" value="TPR_rpt"/>
</dbReference>
<dbReference type="Proteomes" id="UP000178936">
    <property type="component" value="Unassembled WGS sequence"/>
</dbReference>
<dbReference type="PANTHER" id="PTHR44227:SF3">
    <property type="entry name" value="PROTEIN O-MANNOSYL-TRANSFERASE TMTC4"/>
    <property type="match status" value="1"/>
</dbReference>
<keyword evidence="2 3" id="KW-0802">TPR repeat</keyword>
<keyword evidence="4" id="KW-0812">Transmembrane</keyword>
<dbReference type="PROSITE" id="PS50005">
    <property type="entry name" value="TPR"/>
    <property type="match status" value="2"/>
</dbReference>
<evidence type="ECO:0000256" key="3">
    <source>
        <dbReference type="PROSITE-ProRule" id="PRU00339"/>
    </source>
</evidence>
<feature type="transmembrane region" description="Helical" evidence="4">
    <location>
        <begin position="212"/>
        <end position="230"/>
    </location>
</feature>
<evidence type="ECO:0000256" key="1">
    <source>
        <dbReference type="ARBA" id="ARBA00022737"/>
    </source>
</evidence>
<feature type="transmembrane region" description="Helical" evidence="4">
    <location>
        <begin position="145"/>
        <end position="166"/>
    </location>
</feature>